<dbReference type="SUPFAM" id="SSF53067">
    <property type="entry name" value="Actin-like ATPase domain"/>
    <property type="match status" value="1"/>
</dbReference>
<dbReference type="RefSeq" id="WP_218029566.1">
    <property type="nucleotide sequence ID" value="NZ_BJXX01000127.1"/>
</dbReference>
<reference evidence="4 5" key="1">
    <citation type="submission" date="2019-07" db="EMBL/GenBank/DDBJ databases">
        <title>Whole genome shotgun sequence of Aneurinibacillus danicus NBRC 102444.</title>
        <authorList>
            <person name="Hosoyama A."/>
            <person name="Uohara A."/>
            <person name="Ohji S."/>
            <person name="Ichikawa N."/>
        </authorList>
    </citation>
    <scope>NUCLEOTIDE SEQUENCE [LARGE SCALE GENOMIC DNA]</scope>
    <source>
        <strain evidence="4 5">NBRC 102444</strain>
    </source>
</reference>
<proteinExistence type="predicted"/>
<sequence length="678" mass="73622">MSGMIGVDVGGTFTDVIAVKDGKITAVKVPTNPKNMELPVIEGAELVGLKNMAVFNHASTSGLNAILTRNLPKVAFLTTLGHRDILDAGRAMRPLEAQTDPHWRRSFGDASRPLVPRYLRRGIRERIKSNGDVFIPLDEEQAREQLDILKKCNVEGVAICLINSYVNPEHENRLMELVREVLGDIPCSISSETSPLAKEFTRSSTTVIDVFMKIVYGKYSQDLISGLRDKGFIGEINFADCAANLSPSDFALERPHKIVFSGPAGGTVSSAHFGSLIGQDNIICADIGGTSTDISIVKNGKPTVTTDFQLEHDLLVNTLTNEVHSIGAGGGSIIKIDSSTGELKVGPESAGGLPGPACYGRGGINPTMTDACMMIGILSSDSPLGGRISLNRDLAQKAFESLETNLDLEKRIKYAYNMGLSEISEGIVNTCIKHAIDPRDYSLIAYGAAGPMLLPAVLNQVGAKSVVVPPYHGLFSALGLLSSDLVFSDNCSVYLPLNEEAVEKINLLYKKMEEKLISKLSDDLSEIRIVRTFDGHLAGQTWETPFVDIPDGEITSDTIHTMISNFHDTYERAWGNRFDSLPVVGATFRLQIVIPTEKVNYPVLPSRTSGSLLPESIVELHYITDEPITANVYSRDELLYGDVVYGPAIIRESMSTIFVQSDQKAAVGKYGEITITRV</sequence>
<dbReference type="GO" id="GO:0017168">
    <property type="term" value="F:5-oxoprolinase (ATP-hydrolyzing) activity"/>
    <property type="evidence" value="ECO:0007669"/>
    <property type="project" value="TreeGrafter"/>
</dbReference>
<dbReference type="Pfam" id="PF05378">
    <property type="entry name" value="Hydant_A_N"/>
    <property type="match status" value="1"/>
</dbReference>
<dbReference type="InterPro" id="IPR043129">
    <property type="entry name" value="ATPase_NBD"/>
</dbReference>
<name>A0A511VBN3_9BACL</name>
<dbReference type="Pfam" id="PF01968">
    <property type="entry name" value="Hydantoinase_A"/>
    <property type="match status" value="1"/>
</dbReference>
<evidence type="ECO:0000259" key="1">
    <source>
        <dbReference type="Pfam" id="PF01968"/>
    </source>
</evidence>
<organism evidence="4 5">
    <name type="scientific">Aneurinibacillus danicus</name>
    <dbReference type="NCBI Taxonomy" id="267746"/>
    <lineage>
        <taxon>Bacteria</taxon>
        <taxon>Bacillati</taxon>
        <taxon>Bacillota</taxon>
        <taxon>Bacilli</taxon>
        <taxon>Bacillales</taxon>
        <taxon>Paenibacillaceae</taxon>
        <taxon>Aneurinibacillus group</taxon>
        <taxon>Aneurinibacillus</taxon>
    </lineage>
</organism>
<dbReference type="Proteomes" id="UP000321157">
    <property type="component" value="Unassembled WGS sequence"/>
</dbReference>
<evidence type="ECO:0000313" key="4">
    <source>
        <dbReference type="EMBL" id="GEN35338.1"/>
    </source>
</evidence>
<accession>A0A511VBN3</accession>
<dbReference type="InterPro" id="IPR049517">
    <property type="entry name" value="ACX-like_C"/>
</dbReference>
<feature type="domain" description="Acetophenone carboxylase-like C-terminal" evidence="3">
    <location>
        <begin position="549"/>
        <end position="669"/>
    </location>
</feature>
<dbReference type="GO" id="GO:0005829">
    <property type="term" value="C:cytosol"/>
    <property type="evidence" value="ECO:0007669"/>
    <property type="project" value="TreeGrafter"/>
</dbReference>
<dbReference type="PANTHER" id="PTHR11365">
    <property type="entry name" value="5-OXOPROLINASE RELATED"/>
    <property type="match status" value="1"/>
</dbReference>
<dbReference type="InterPro" id="IPR008040">
    <property type="entry name" value="Hydant_A_N"/>
</dbReference>
<dbReference type="PANTHER" id="PTHR11365:SF23">
    <property type="entry name" value="HYPOTHETICAL 5-OXOPROLINASE (EUROFUNG)-RELATED"/>
    <property type="match status" value="1"/>
</dbReference>
<dbReference type="InterPro" id="IPR045079">
    <property type="entry name" value="Oxoprolinase-like"/>
</dbReference>
<feature type="domain" description="Hydantoinase A/oxoprolinase" evidence="1">
    <location>
        <begin position="202"/>
        <end position="486"/>
    </location>
</feature>
<evidence type="ECO:0000313" key="5">
    <source>
        <dbReference type="Proteomes" id="UP000321157"/>
    </source>
</evidence>
<dbReference type="EMBL" id="BJXX01000127">
    <property type="protein sequence ID" value="GEN35338.1"/>
    <property type="molecule type" value="Genomic_DNA"/>
</dbReference>
<evidence type="ECO:0000259" key="3">
    <source>
        <dbReference type="Pfam" id="PF19278"/>
    </source>
</evidence>
<feature type="domain" description="Hydantoinase/oxoprolinase N-terminal" evidence="2">
    <location>
        <begin position="5"/>
        <end position="181"/>
    </location>
</feature>
<protein>
    <recommendedName>
        <fullName evidence="6">5-oxoprolinase</fullName>
    </recommendedName>
</protein>
<comment type="caution">
    <text evidence="4">The sequence shown here is derived from an EMBL/GenBank/DDBJ whole genome shotgun (WGS) entry which is preliminary data.</text>
</comment>
<keyword evidence="5" id="KW-1185">Reference proteome</keyword>
<gene>
    <name evidence="4" type="ORF">ADA01nite_27980</name>
</gene>
<dbReference type="Pfam" id="PF19278">
    <property type="entry name" value="Hydant_A_C"/>
    <property type="match status" value="1"/>
</dbReference>
<dbReference type="InterPro" id="IPR002821">
    <property type="entry name" value="Hydantoinase_A"/>
</dbReference>
<dbReference type="AlphaFoldDB" id="A0A511VBN3"/>
<dbReference type="GO" id="GO:0006749">
    <property type="term" value="P:glutathione metabolic process"/>
    <property type="evidence" value="ECO:0007669"/>
    <property type="project" value="TreeGrafter"/>
</dbReference>
<evidence type="ECO:0008006" key="6">
    <source>
        <dbReference type="Google" id="ProtNLM"/>
    </source>
</evidence>
<evidence type="ECO:0000259" key="2">
    <source>
        <dbReference type="Pfam" id="PF05378"/>
    </source>
</evidence>